<feature type="region of interest" description="Disordered" evidence="5">
    <location>
        <begin position="279"/>
        <end position="317"/>
    </location>
</feature>
<name>A0AB34FZB9_9HYPO</name>
<sequence>MLQFTLTPAQIALAVSVPTGRQPVFFANGSTRYRLRACSYKRGTTVVGDSTWAISPTCWPQHIFLEFNGSPLYPRRKHHAHLDQPIELTNMLELGDNQVRVSLPSTVQKGAEEPSTYFLAIEVISTSDCETLHREVAEREHFALSDTKRELKRRLNCGSSDDVIVVEESTLRVTITDPFTSSLFTIPVRGIDCKHLECFDLGVWLETRNGKPSKFPGEPSLVDGWKCPICGHDARPVNLRVDDYFADVRANLIESGIDASDARSILVDANGDWILMQESEDNGNGTRLGPYGLSTPSSDRKTPRSFSAQTSIILDDD</sequence>
<evidence type="ECO:0000259" key="6">
    <source>
        <dbReference type="PROSITE" id="PS51044"/>
    </source>
</evidence>
<keyword evidence="3" id="KW-0862">Zinc</keyword>
<protein>
    <recommendedName>
        <fullName evidence="6">SP-RING-type domain-containing protein</fullName>
    </recommendedName>
</protein>
<evidence type="ECO:0000256" key="3">
    <source>
        <dbReference type="ARBA" id="ARBA00022833"/>
    </source>
</evidence>
<evidence type="ECO:0000256" key="2">
    <source>
        <dbReference type="ARBA" id="ARBA00022771"/>
    </source>
</evidence>
<evidence type="ECO:0000313" key="7">
    <source>
        <dbReference type="EMBL" id="KAJ6443370.1"/>
    </source>
</evidence>
<dbReference type="GO" id="GO:0000785">
    <property type="term" value="C:chromatin"/>
    <property type="evidence" value="ECO:0007669"/>
    <property type="project" value="TreeGrafter"/>
</dbReference>
<dbReference type="InterPro" id="IPR018527">
    <property type="entry name" value="Rubredoxin_Fe_BS"/>
</dbReference>
<evidence type="ECO:0000256" key="4">
    <source>
        <dbReference type="PROSITE-ProRule" id="PRU00452"/>
    </source>
</evidence>
<keyword evidence="1" id="KW-0479">Metal-binding</keyword>
<dbReference type="EMBL" id="JAQHRD010000003">
    <property type="protein sequence ID" value="KAJ6443370.1"/>
    <property type="molecule type" value="Genomic_DNA"/>
</dbReference>
<evidence type="ECO:0000256" key="1">
    <source>
        <dbReference type="ARBA" id="ARBA00022723"/>
    </source>
</evidence>
<dbReference type="InterPro" id="IPR013083">
    <property type="entry name" value="Znf_RING/FYVE/PHD"/>
</dbReference>
<evidence type="ECO:0000313" key="8">
    <source>
        <dbReference type="Proteomes" id="UP001163105"/>
    </source>
</evidence>
<feature type="domain" description="SP-RING-type" evidence="6">
    <location>
        <begin position="160"/>
        <end position="254"/>
    </location>
</feature>
<dbReference type="Pfam" id="PF02891">
    <property type="entry name" value="zf-MIZ"/>
    <property type="match status" value="1"/>
</dbReference>
<comment type="caution">
    <text evidence="7">The sequence shown here is derived from an EMBL/GenBank/DDBJ whole genome shotgun (WGS) entry which is preliminary data.</text>
</comment>
<keyword evidence="8" id="KW-1185">Reference proteome</keyword>
<evidence type="ECO:0000256" key="5">
    <source>
        <dbReference type="SAM" id="MobiDB-lite"/>
    </source>
</evidence>
<dbReference type="PROSITE" id="PS51044">
    <property type="entry name" value="ZF_SP_RING"/>
    <property type="match status" value="1"/>
</dbReference>
<dbReference type="PROSITE" id="PS00202">
    <property type="entry name" value="RUBREDOXIN"/>
    <property type="match status" value="1"/>
</dbReference>
<dbReference type="AlphaFoldDB" id="A0AB34FZB9"/>
<feature type="compositionally biased region" description="Polar residues" evidence="5">
    <location>
        <begin position="304"/>
        <end position="317"/>
    </location>
</feature>
<organism evidence="7 8">
    <name type="scientific">Purpureocillium lavendulum</name>
    <dbReference type="NCBI Taxonomy" id="1247861"/>
    <lineage>
        <taxon>Eukaryota</taxon>
        <taxon>Fungi</taxon>
        <taxon>Dikarya</taxon>
        <taxon>Ascomycota</taxon>
        <taxon>Pezizomycotina</taxon>
        <taxon>Sordariomycetes</taxon>
        <taxon>Hypocreomycetidae</taxon>
        <taxon>Hypocreales</taxon>
        <taxon>Ophiocordycipitaceae</taxon>
        <taxon>Purpureocillium</taxon>
    </lineage>
</organism>
<accession>A0AB34FZB9</accession>
<keyword evidence="2 4" id="KW-0863">Zinc-finger</keyword>
<gene>
    <name evidence="7" type="ORF">O9K51_04549</name>
</gene>
<reference evidence="7" key="1">
    <citation type="submission" date="2023-01" db="EMBL/GenBank/DDBJ databases">
        <title>The growth and conidiation of Purpureocillium lavendulum are regulated by nitrogen source and histone H3K14 acetylation.</title>
        <authorList>
            <person name="Tang P."/>
            <person name="Han J."/>
            <person name="Zhang C."/>
            <person name="Tang P."/>
            <person name="Qi F."/>
            <person name="Zhang K."/>
            <person name="Liang L."/>
        </authorList>
    </citation>
    <scope>NUCLEOTIDE SEQUENCE</scope>
    <source>
        <strain evidence="7">YMF1.00683</strain>
    </source>
</reference>
<dbReference type="PANTHER" id="PTHR10782">
    <property type="entry name" value="ZINC FINGER MIZ DOMAIN-CONTAINING PROTEIN"/>
    <property type="match status" value="1"/>
</dbReference>
<dbReference type="InterPro" id="IPR004181">
    <property type="entry name" value="Znf_MIZ"/>
</dbReference>
<dbReference type="PANTHER" id="PTHR10782:SF4">
    <property type="entry name" value="TONALLI, ISOFORM E"/>
    <property type="match status" value="1"/>
</dbReference>
<proteinExistence type="predicted"/>
<dbReference type="Gene3D" id="3.30.40.10">
    <property type="entry name" value="Zinc/RING finger domain, C3HC4 (zinc finger)"/>
    <property type="match status" value="1"/>
</dbReference>
<dbReference type="GO" id="GO:0008270">
    <property type="term" value="F:zinc ion binding"/>
    <property type="evidence" value="ECO:0007669"/>
    <property type="project" value="UniProtKB-KW"/>
</dbReference>
<dbReference type="GO" id="GO:0016925">
    <property type="term" value="P:protein sumoylation"/>
    <property type="evidence" value="ECO:0007669"/>
    <property type="project" value="TreeGrafter"/>
</dbReference>
<dbReference type="GO" id="GO:0061665">
    <property type="term" value="F:SUMO ligase activity"/>
    <property type="evidence" value="ECO:0007669"/>
    <property type="project" value="TreeGrafter"/>
</dbReference>
<dbReference type="Proteomes" id="UP001163105">
    <property type="component" value="Unassembled WGS sequence"/>
</dbReference>